<organism evidence="2 3">
    <name type="scientific">Streptomyces gulbargensis</name>
    <dbReference type="NCBI Taxonomy" id="364901"/>
    <lineage>
        <taxon>Bacteria</taxon>
        <taxon>Bacillati</taxon>
        <taxon>Actinomycetota</taxon>
        <taxon>Actinomycetes</taxon>
        <taxon>Kitasatosporales</taxon>
        <taxon>Streptomycetaceae</taxon>
        <taxon>Streptomyces</taxon>
    </lineage>
</organism>
<dbReference type="InterPro" id="IPR008030">
    <property type="entry name" value="NmrA-like"/>
</dbReference>
<dbReference type="Pfam" id="PF05368">
    <property type="entry name" value="NmrA"/>
    <property type="match status" value="1"/>
</dbReference>
<dbReference type="Gene3D" id="3.90.25.10">
    <property type="entry name" value="UDP-galactose 4-epimerase, domain 1"/>
    <property type="match status" value="1"/>
</dbReference>
<dbReference type="InterPro" id="IPR051604">
    <property type="entry name" value="Ergot_Alk_Oxidoreductase"/>
</dbReference>
<evidence type="ECO:0000313" key="2">
    <source>
        <dbReference type="EMBL" id="GAA3942232.1"/>
    </source>
</evidence>
<keyword evidence="3" id="KW-1185">Reference proteome</keyword>
<dbReference type="PANTHER" id="PTHR43162:SF1">
    <property type="entry name" value="PRESTALK A DIFFERENTIATION PROTEIN A"/>
    <property type="match status" value="1"/>
</dbReference>
<dbReference type="RefSeq" id="WP_345288118.1">
    <property type="nucleotide sequence ID" value="NZ_BAABAJ010000034.1"/>
</dbReference>
<name>A0ABP7NBL7_9ACTN</name>
<sequence>MTTTMTHTPGTTTGTSGTTRAVTAAPYVVKDPDDHSDTTVLVLGGTGKTGRRLVPLLKDHGARVRAASRRGPVRFDWDDPNTWEPALDGADAVYLVDAQDRPGQWDAEASIRAFAGLAVDRGVRRMVLLQARVTEQVGGKSLIAGERGVRECGAEWTVLRPNWFFQNFDEGVFLDCVLAGELPLPAGDGLEPFVDADDVAAVAAAALLEDGHAGRTYELSGPRALTFGQVIDTIAHATGRDVRYHPVTHQEYVDELLCYDVAADYALFLADLAAQIRDSKNAEPTDDVRRVLGREPRDFDDFVKDAVARGVWDL</sequence>
<dbReference type="Proteomes" id="UP001501000">
    <property type="component" value="Unassembled WGS sequence"/>
</dbReference>
<gene>
    <name evidence="2" type="ORF">GCM10022244_57620</name>
</gene>
<reference evidence="3" key="1">
    <citation type="journal article" date="2019" name="Int. J. Syst. Evol. Microbiol.">
        <title>The Global Catalogue of Microorganisms (GCM) 10K type strain sequencing project: providing services to taxonomists for standard genome sequencing and annotation.</title>
        <authorList>
            <consortium name="The Broad Institute Genomics Platform"/>
            <consortium name="The Broad Institute Genome Sequencing Center for Infectious Disease"/>
            <person name="Wu L."/>
            <person name="Ma J."/>
        </authorList>
    </citation>
    <scope>NUCLEOTIDE SEQUENCE [LARGE SCALE GENOMIC DNA]</scope>
    <source>
        <strain evidence="3">JCM 16956</strain>
    </source>
</reference>
<evidence type="ECO:0000313" key="3">
    <source>
        <dbReference type="Proteomes" id="UP001501000"/>
    </source>
</evidence>
<proteinExistence type="predicted"/>
<dbReference type="EMBL" id="BAABAJ010000034">
    <property type="protein sequence ID" value="GAA3942232.1"/>
    <property type="molecule type" value="Genomic_DNA"/>
</dbReference>
<evidence type="ECO:0000259" key="1">
    <source>
        <dbReference type="Pfam" id="PF05368"/>
    </source>
</evidence>
<dbReference type="Gene3D" id="3.40.50.720">
    <property type="entry name" value="NAD(P)-binding Rossmann-like Domain"/>
    <property type="match status" value="1"/>
</dbReference>
<feature type="domain" description="NmrA-like" evidence="1">
    <location>
        <begin position="37"/>
        <end position="287"/>
    </location>
</feature>
<dbReference type="SUPFAM" id="SSF51735">
    <property type="entry name" value="NAD(P)-binding Rossmann-fold domains"/>
    <property type="match status" value="1"/>
</dbReference>
<dbReference type="PANTHER" id="PTHR43162">
    <property type="match status" value="1"/>
</dbReference>
<comment type="caution">
    <text evidence="2">The sequence shown here is derived from an EMBL/GenBank/DDBJ whole genome shotgun (WGS) entry which is preliminary data.</text>
</comment>
<protein>
    <submittedName>
        <fullName evidence="2">NAD(P)H-binding protein</fullName>
    </submittedName>
</protein>
<dbReference type="InterPro" id="IPR036291">
    <property type="entry name" value="NAD(P)-bd_dom_sf"/>
</dbReference>
<accession>A0ABP7NBL7</accession>